<dbReference type="PRINTS" id="PR00981">
    <property type="entry name" value="TRNASYNTHSER"/>
</dbReference>
<evidence type="ECO:0000256" key="6">
    <source>
        <dbReference type="ARBA" id="ARBA00022917"/>
    </source>
</evidence>
<evidence type="ECO:0000256" key="3">
    <source>
        <dbReference type="ARBA" id="ARBA00022598"/>
    </source>
</evidence>
<evidence type="ECO:0000256" key="10">
    <source>
        <dbReference type="ARBA" id="ARBA00048823"/>
    </source>
</evidence>
<gene>
    <name evidence="12" type="primary">SARS1</name>
    <name evidence="12" type="ORF">SK128_023836</name>
</gene>
<dbReference type="AlphaFoldDB" id="A0AAN8X2I9"/>
<dbReference type="SUPFAM" id="SSF55681">
    <property type="entry name" value="Class II aaRS and biotin synthetases"/>
    <property type="match status" value="1"/>
</dbReference>
<feature type="domain" description="Aminoacyl-transfer RNA synthetases class-II family profile" evidence="11">
    <location>
        <begin position="305"/>
        <end position="543"/>
    </location>
</feature>
<keyword evidence="7" id="KW-0030">Aminoacyl-tRNA synthetase</keyword>
<evidence type="ECO:0000256" key="8">
    <source>
        <dbReference type="ARBA" id="ARBA00031113"/>
    </source>
</evidence>
<evidence type="ECO:0000313" key="12">
    <source>
        <dbReference type="EMBL" id="KAK7073068.1"/>
    </source>
</evidence>
<keyword evidence="4" id="KW-0547">Nucleotide-binding</keyword>
<evidence type="ECO:0000256" key="7">
    <source>
        <dbReference type="ARBA" id="ARBA00023146"/>
    </source>
</evidence>
<keyword evidence="5" id="KW-0067">ATP-binding</keyword>
<evidence type="ECO:0000313" key="13">
    <source>
        <dbReference type="Proteomes" id="UP001381693"/>
    </source>
</evidence>
<dbReference type="InterPro" id="IPR002314">
    <property type="entry name" value="aa-tRNA-synt_IIb"/>
</dbReference>
<organism evidence="12 13">
    <name type="scientific">Halocaridina rubra</name>
    <name type="common">Hawaiian red shrimp</name>
    <dbReference type="NCBI Taxonomy" id="373956"/>
    <lineage>
        <taxon>Eukaryota</taxon>
        <taxon>Metazoa</taxon>
        <taxon>Ecdysozoa</taxon>
        <taxon>Arthropoda</taxon>
        <taxon>Crustacea</taxon>
        <taxon>Multicrustacea</taxon>
        <taxon>Malacostraca</taxon>
        <taxon>Eumalacostraca</taxon>
        <taxon>Eucarida</taxon>
        <taxon>Decapoda</taxon>
        <taxon>Pleocyemata</taxon>
        <taxon>Caridea</taxon>
        <taxon>Atyoidea</taxon>
        <taxon>Atyidae</taxon>
        <taxon>Halocaridina</taxon>
    </lineage>
</organism>
<comment type="catalytic activity">
    <reaction evidence="9">
        <text>tRNA(Sec) + L-serine + ATP = L-seryl-tRNA(Sec) + AMP + diphosphate + H(+)</text>
        <dbReference type="Rhea" id="RHEA:42580"/>
        <dbReference type="Rhea" id="RHEA-COMP:9742"/>
        <dbReference type="Rhea" id="RHEA-COMP:10128"/>
        <dbReference type="ChEBI" id="CHEBI:15378"/>
        <dbReference type="ChEBI" id="CHEBI:30616"/>
        <dbReference type="ChEBI" id="CHEBI:33019"/>
        <dbReference type="ChEBI" id="CHEBI:33384"/>
        <dbReference type="ChEBI" id="CHEBI:78442"/>
        <dbReference type="ChEBI" id="CHEBI:78533"/>
        <dbReference type="ChEBI" id="CHEBI:456215"/>
        <dbReference type="EC" id="6.1.1.11"/>
    </reaction>
</comment>
<reference evidence="12 13" key="1">
    <citation type="submission" date="2023-11" db="EMBL/GenBank/DDBJ databases">
        <title>Halocaridina rubra genome assembly.</title>
        <authorList>
            <person name="Smith C."/>
        </authorList>
    </citation>
    <scope>NUCLEOTIDE SEQUENCE [LARGE SCALE GENOMIC DNA]</scope>
    <source>
        <strain evidence="12">EP-1</strain>
        <tissue evidence="12">Whole</tissue>
    </source>
</reference>
<dbReference type="CDD" id="cd00770">
    <property type="entry name" value="SerRS_core"/>
    <property type="match status" value="1"/>
</dbReference>
<evidence type="ECO:0000259" key="11">
    <source>
        <dbReference type="PROSITE" id="PS50862"/>
    </source>
</evidence>
<keyword evidence="13" id="KW-1185">Reference proteome</keyword>
<evidence type="ECO:0000256" key="2">
    <source>
        <dbReference type="ARBA" id="ARBA00012840"/>
    </source>
</evidence>
<keyword evidence="3 12" id="KW-0436">Ligase</keyword>
<dbReference type="FunFam" id="1.10.287.40:FF:000002">
    <property type="entry name" value="Serine--tRNA ligase, cytoplasmic"/>
    <property type="match status" value="1"/>
</dbReference>
<evidence type="ECO:0000256" key="9">
    <source>
        <dbReference type="ARBA" id="ARBA00047929"/>
    </source>
</evidence>
<sequence length="583" mass="66016">MLINKTTKLRVIVNQADYSRLDSDEFSHRISLSIDEAVDLERPTWACAQCRPKVPSDVYLATLIQRVPIGHLPEEKSNSYDRLHQLLPGSSPNMLDIILFRVDQGGNPDLVRESQRRRYKDVGAVDKVIELDTKWRSARHKGDLLNRMGNVVSKTVGEKKKAKEAEGTDTSVPDHIKEKLTELTIELLRPLSVSQLKEVKKLVDEAMLQNNEELVKTENERDAILKEIGNLVPDDVPVSDNEENNAIVRMFGEEGKKKYSHVDLISMIGGVDAKRGAVTSGGRGYYLMGPAVLLERAVVELGLSMLFEKGYQPLVTPFFMRKEVMQEVAQLSQFDEELYKVLGKGDVPGSEQVDEKYLIATSEQPIAAFHRDEWIPVDQLPIRYAGLSYCFRQEVGSHGRDTRGIFRVHQFQKVEQFCITSPHDNASWNMMEEMITNAEKFCQVLGIPYRVVNIVSGELNNAAAKKLDLEAYFPGSNAYRELVSCSNCLDYQSRRLKVRYGATKKMNTAVEYVHMLNATMCATTRVICALLENYQTDEGIVVPDAIKKYMPEQYKELIPFKYPAPIDEEEAKKKKKGGGKKEE</sequence>
<evidence type="ECO:0000256" key="4">
    <source>
        <dbReference type="ARBA" id="ARBA00022741"/>
    </source>
</evidence>
<dbReference type="Pfam" id="PF02403">
    <property type="entry name" value="Seryl_tRNA_N"/>
    <property type="match status" value="1"/>
</dbReference>
<dbReference type="PANTHER" id="PTHR11778">
    <property type="entry name" value="SERYL-TRNA SYNTHETASE"/>
    <property type="match status" value="1"/>
</dbReference>
<dbReference type="EMBL" id="JAXCGZ010013261">
    <property type="protein sequence ID" value="KAK7073068.1"/>
    <property type="molecule type" value="Genomic_DNA"/>
</dbReference>
<evidence type="ECO:0000256" key="5">
    <source>
        <dbReference type="ARBA" id="ARBA00022840"/>
    </source>
</evidence>
<dbReference type="InterPro" id="IPR010978">
    <property type="entry name" value="tRNA-bd_arm"/>
</dbReference>
<dbReference type="InterPro" id="IPR015866">
    <property type="entry name" value="Ser-tRNA-synth_1_N"/>
</dbReference>
<dbReference type="Gene3D" id="3.30.930.10">
    <property type="entry name" value="Bira Bifunctional Protein, Domain 2"/>
    <property type="match status" value="1"/>
</dbReference>
<dbReference type="Gene3D" id="1.10.287.40">
    <property type="entry name" value="Serine-tRNA synthetase, tRNA binding domain"/>
    <property type="match status" value="1"/>
</dbReference>
<accession>A0AAN8X2I9</accession>
<proteinExistence type="inferred from homology"/>
<dbReference type="Proteomes" id="UP001381693">
    <property type="component" value="Unassembled WGS sequence"/>
</dbReference>
<dbReference type="InterPro" id="IPR033729">
    <property type="entry name" value="SerRS_core"/>
</dbReference>
<comment type="caution">
    <text evidence="12">The sequence shown here is derived from an EMBL/GenBank/DDBJ whole genome shotgun (WGS) entry which is preliminary data.</text>
</comment>
<comment type="catalytic activity">
    <reaction evidence="10">
        <text>tRNA(Ser) + L-serine + ATP = L-seryl-tRNA(Ser) + AMP + diphosphate + H(+)</text>
        <dbReference type="Rhea" id="RHEA:12292"/>
        <dbReference type="Rhea" id="RHEA-COMP:9669"/>
        <dbReference type="Rhea" id="RHEA-COMP:9703"/>
        <dbReference type="ChEBI" id="CHEBI:15378"/>
        <dbReference type="ChEBI" id="CHEBI:30616"/>
        <dbReference type="ChEBI" id="CHEBI:33019"/>
        <dbReference type="ChEBI" id="CHEBI:33384"/>
        <dbReference type="ChEBI" id="CHEBI:78442"/>
        <dbReference type="ChEBI" id="CHEBI:78533"/>
        <dbReference type="ChEBI" id="CHEBI:456215"/>
        <dbReference type="EC" id="6.1.1.11"/>
    </reaction>
</comment>
<dbReference type="PROSITE" id="PS50862">
    <property type="entry name" value="AA_TRNA_LIGASE_II"/>
    <property type="match status" value="1"/>
</dbReference>
<keyword evidence="6" id="KW-0648">Protein biosynthesis</keyword>
<dbReference type="NCBIfam" id="TIGR00414">
    <property type="entry name" value="serS"/>
    <property type="match status" value="1"/>
</dbReference>
<dbReference type="GO" id="GO:0005524">
    <property type="term" value="F:ATP binding"/>
    <property type="evidence" value="ECO:0007669"/>
    <property type="project" value="UniProtKB-KW"/>
</dbReference>
<dbReference type="GO" id="GO:0004828">
    <property type="term" value="F:serine-tRNA ligase activity"/>
    <property type="evidence" value="ECO:0007669"/>
    <property type="project" value="UniProtKB-EC"/>
</dbReference>
<name>A0AAN8X2I9_HALRR</name>
<dbReference type="Pfam" id="PF00587">
    <property type="entry name" value="tRNA-synt_2b"/>
    <property type="match status" value="1"/>
</dbReference>
<dbReference type="EC" id="6.1.1.11" evidence="2"/>
<dbReference type="InterPro" id="IPR045864">
    <property type="entry name" value="aa-tRNA-synth_II/BPL/LPL"/>
</dbReference>
<dbReference type="SUPFAM" id="SSF46589">
    <property type="entry name" value="tRNA-binding arm"/>
    <property type="match status" value="1"/>
</dbReference>
<dbReference type="InterPro" id="IPR006195">
    <property type="entry name" value="aa-tRNA-synth_II"/>
</dbReference>
<evidence type="ECO:0000256" key="1">
    <source>
        <dbReference type="ARBA" id="ARBA00010728"/>
    </source>
</evidence>
<comment type="similarity">
    <text evidence="1">Belongs to the class-II aminoacyl-tRNA synthetase family. Type-1 seryl-tRNA synthetase subfamily.</text>
</comment>
<dbReference type="GO" id="GO:0006434">
    <property type="term" value="P:seryl-tRNA aminoacylation"/>
    <property type="evidence" value="ECO:0007669"/>
    <property type="project" value="InterPro"/>
</dbReference>
<dbReference type="InterPro" id="IPR002317">
    <property type="entry name" value="Ser-tRNA-ligase_type_1"/>
</dbReference>
<dbReference type="InterPro" id="IPR042103">
    <property type="entry name" value="SerRS_1_N_sf"/>
</dbReference>
<protein>
    <recommendedName>
        <fullName evidence="2">serine--tRNA ligase</fullName>
        <ecNumber evidence="2">6.1.1.11</ecNumber>
    </recommendedName>
    <alternativeName>
        <fullName evidence="8">Seryl-tRNA synthetase</fullName>
    </alternativeName>
</protein>